<evidence type="ECO:0000256" key="7">
    <source>
        <dbReference type="ARBA" id="ARBA00022840"/>
    </source>
</evidence>
<keyword evidence="4" id="KW-0808">Transferase</keyword>
<keyword evidence="2" id="KW-1003">Cell membrane</keyword>
<organism evidence="10">
    <name type="scientific">marine metagenome</name>
    <dbReference type="NCBI Taxonomy" id="408172"/>
    <lineage>
        <taxon>unclassified sequences</taxon>
        <taxon>metagenomes</taxon>
        <taxon>ecological metagenomes</taxon>
    </lineage>
</organism>
<dbReference type="GO" id="GO:0009103">
    <property type="term" value="P:lipopolysaccharide biosynthetic process"/>
    <property type="evidence" value="ECO:0007669"/>
    <property type="project" value="UniProtKB-KW"/>
</dbReference>
<evidence type="ECO:0008006" key="11">
    <source>
        <dbReference type="Google" id="ProtNLM"/>
    </source>
</evidence>
<evidence type="ECO:0000256" key="5">
    <source>
        <dbReference type="ARBA" id="ARBA00022741"/>
    </source>
</evidence>
<accession>A0A381SDX3</accession>
<name>A0A381SDX3_9ZZZZ</name>
<keyword evidence="6" id="KW-0418">Kinase</keyword>
<evidence type="ECO:0000313" key="10">
    <source>
        <dbReference type="EMBL" id="SVA00497.1"/>
    </source>
</evidence>
<dbReference type="Pfam" id="PF06293">
    <property type="entry name" value="Kdo"/>
    <property type="match status" value="1"/>
</dbReference>
<dbReference type="GO" id="GO:0005886">
    <property type="term" value="C:plasma membrane"/>
    <property type="evidence" value="ECO:0007669"/>
    <property type="project" value="UniProtKB-SubCell"/>
</dbReference>
<keyword evidence="9" id="KW-0472">Membrane</keyword>
<evidence type="ECO:0000256" key="1">
    <source>
        <dbReference type="ARBA" id="ARBA00004515"/>
    </source>
</evidence>
<comment type="subcellular location">
    <subcellularLocation>
        <location evidence="1">Cell inner membrane</location>
        <topology evidence="1">Peripheral membrane protein</topology>
        <orientation evidence="1">Cytoplasmic side</orientation>
    </subcellularLocation>
</comment>
<keyword evidence="3" id="KW-0997">Cell inner membrane</keyword>
<evidence type="ECO:0000256" key="8">
    <source>
        <dbReference type="ARBA" id="ARBA00022985"/>
    </source>
</evidence>
<evidence type="ECO:0000256" key="2">
    <source>
        <dbReference type="ARBA" id="ARBA00022475"/>
    </source>
</evidence>
<reference evidence="10" key="1">
    <citation type="submission" date="2018-05" db="EMBL/GenBank/DDBJ databases">
        <authorList>
            <person name="Lanie J.A."/>
            <person name="Ng W.-L."/>
            <person name="Kazmierczak K.M."/>
            <person name="Andrzejewski T.M."/>
            <person name="Davidsen T.M."/>
            <person name="Wayne K.J."/>
            <person name="Tettelin H."/>
            <person name="Glass J.I."/>
            <person name="Rusch D."/>
            <person name="Podicherti R."/>
            <person name="Tsui H.-C.T."/>
            <person name="Winkler M.E."/>
        </authorList>
    </citation>
    <scope>NUCLEOTIDE SEQUENCE</scope>
</reference>
<evidence type="ECO:0000256" key="9">
    <source>
        <dbReference type="ARBA" id="ARBA00023136"/>
    </source>
</evidence>
<protein>
    <recommendedName>
        <fullName evidence="11">Protein kinase domain-containing protein</fullName>
    </recommendedName>
</protein>
<evidence type="ECO:0000256" key="3">
    <source>
        <dbReference type="ARBA" id="ARBA00022519"/>
    </source>
</evidence>
<dbReference type="InterPro" id="IPR011009">
    <property type="entry name" value="Kinase-like_dom_sf"/>
</dbReference>
<dbReference type="HAMAP" id="MF_00521">
    <property type="entry name" value="KDO_kinase"/>
    <property type="match status" value="1"/>
</dbReference>
<evidence type="ECO:0000256" key="6">
    <source>
        <dbReference type="ARBA" id="ARBA00022777"/>
    </source>
</evidence>
<dbReference type="EMBL" id="UINC01002809">
    <property type="protein sequence ID" value="SVA00497.1"/>
    <property type="molecule type" value="Genomic_DNA"/>
</dbReference>
<dbReference type="GO" id="GO:0005524">
    <property type="term" value="F:ATP binding"/>
    <property type="evidence" value="ECO:0007669"/>
    <property type="project" value="UniProtKB-KW"/>
</dbReference>
<gene>
    <name evidence="10" type="ORF">METZ01_LOCUS53351</name>
</gene>
<keyword evidence="5" id="KW-0547">Nucleotide-binding</keyword>
<dbReference type="AlphaFoldDB" id="A0A381SDX3"/>
<sequence length="241" mass="27858">MSSQLLKINQDIIIYDDTVIDEADENLFDTNYWQTQPQSEIVSKGRGEILLININGQPAVLKHYYRGGLIANALLDKYLWIGLESSRSFAEYKILRTMYKLNLPVPRPIAARVNKQGLFYQADLITSQIIGVNSMADLLLKQRLTPQHWLDIGDCIGRFHQLGFYHDDLNIENIMIDHEENVFLLDFDKGVQSQADKNYSTRSFDRMKRSVMKWCSLNNQPFPGTEWEQLMVGHSLRTGQD</sequence>
<dbReference type="Gene3D" id="1.10.510.10">
    <property type="entry name" value="Transferase(Phosphotransferase) domain 1"/>
    <property type="match status" value="1"/>
</dbReference>
<dbReference type="NCBIfam" id="NF002475">
    <property type="entry name" value="PRK01723.1"/>
    <property type="match status" value="1"/>
</dbReference>
<proteinExistence type="inferred from homology"/>
<keyword evidence="8" id="KW-0448">Lipopolysaccharide biosynthesis</keyword>
<dbReference type="GO" id="GO:0016773">
    <property type="term" value="F:phosphotransferase activity, alcohol group as acceptor"/>
    <property type="evidence" value="ECO:0007669"/>
    <property type="project" value="InterPro"/>
</dbReference>
<dbReference type="GO" id="GO:0016301">
    <property type="term" value="F:kinase activity"/>
    <property type="evidence" value="ECO:0007669"/>
    <property type="project" value="UniProtKB-KW"/>
</dbReference>
<dbReference type="SUPFAM" id="SSF56112">
    <property type="entry name" value="Protein kinase-like (PK-like)"/>
    <property type="match status" value="1"/>
</dbReference>
<keyword evidence="7" id="KW-0067">ATP-binding</keyword>
<dbReference type="InterPro" id="IPR022826">
    <property type="entry name" value="KDO_kinase"/>
</dbReference>
<evidence type="ECO:0000256" key="4">
    <source>
        <dbReference type="ARBA" id="ARBA00022679"/>
    </source>
</evidence>